<keyword evidence="1 7" id="KW-0444">Lipid biosynthesis</keyword>
<keyword evidence="2 7" id="KW-0441">Lipid A biosynthesis</keyword>
<dbReference type="Proteomes" id="UP001154240">
    <property type="component" value="Unassembled WGS sequence"/>
</dbReference>
<feature type="active site" description="Proton acceptor" evidence="7">
    <location>
        <position position="241"/>
    </location>
</feature>
<dbReference type="SUPFAM" id="SSF51161">
    <property type="entry name" value="Trimeric LpxA-like enzymes"/>
    <property type="match status" value="1"/>
</dbReference>
<reference evidence="9" key="1">
    <citation type="journal article" date="2022" name="bioRxiv">
        <title>Thiovibrio frasassiensisgen. nov., sp. nov., an autotrophic, elemental sulfur disproportionating bacterium isolated from sulfidic karst sediment, and proposal of Thiovibrionaceae fam. nov.</title>
        <authorList>
            <person name="Aronson H."/>
            <person name="Thomas C."/>
            <person name="Bhattacharyya M."/>
            <person name="Eckstein S."/>
            <person name="Jensen S."/>
            <person name="Barco R."/>
            <person name="Macalady J."/>
            <person name="Amend J."/>
        </authorList>
    </citation>
    <scope>NUCLEOTIDE SEQUENCE</scope>
    <source>
        <strain evidence="9">RS19-109</strain>
    </source>
</reference>
<sequence>MAGKKIRLAELVVLVQGELVGDPELLISGVADFDSAGEGEITFVADLKRGARLDECKGSAIIVPLAVTEISGSAIRVKNPYLAVARIHALFVEEPFVATGVDARAVVGDDCHIPAEVAISPLVFIGNRVHLGQRVTLHPGVVVYDDAVIGDDVVLYANVTIGRGCRIGNRVIIHSGAVIGSDGFGYATDGNGHHLKRPQVGVVQIDDDVEIGANTCIDRATFGRTWVKRGTKIDNLVQLGHNVVIGEDALLVAQVGMAGSTTTGNNVVIGGQVGLGGHIHLGDRVMIAAKSGVHNNLEPGSIVAGIPAIPHKNWLRASAAYAKLPDMVREMRELKKKVAELSRAMTPGRDDSPGNDA</sequence>
<keyword evidence="6 7" id="KW-0012">Acyltransferase</keyword>
<dbReference type="EC" id="2.3.1.191" evidence="7"/>
<evidence type="ECO:0000256" key="7">
    <source>
        <dbReference type="HAMAP-Rule" id="MF_00523"/>
    </source>
</evidence>
<dbReference type="Pfam" id="PF00132">
    <property type="entry name" value="Hexapep"/>
    <property type="match status" value="1"/>
</dbReference>
<accession>A0A9X4RMG7</accession>
<comment type="caution">
    <text evidence="9">The sequence shown here is derived from an EMBL/GenBank/DDBJ whole genome shotgun (WGS) entry which is preliminary data.</text>
</comment>
<dbReference type="InterPro" id="IPR020573">
    <property type="entry name" value="UDP_GlcNAc_AcTrfase_non-rep"/>
</dbReference>
<dbReference type="CDD" id="cd03352">
    <property type="entry name" value="LbH_LpxD"/>
    <property type="match status" value="1"/>
</dbReference>
<evidence type="ECO:0000256" key="1">
    <source>
        <dbReference type="ARBA" id="ARBA00022516"/>
    </source>
</evidence>
<dbReference type="NCBIfam" id="TIGR01853">
    <property type="entry name" value="lipid_A_lpxD"/>
    <property type="match status" value="1"/>
</dbReference>
<name>A0A9X4RMG7_9BACT</name>
<keyword evidence="10" id="KW-1185">Reference proteome</keyword>
<dbReference type="PANTHER" id="PTHR43378">
    <property type="entry name" value="UDP-3-O-ACYLGLUCOSAMINE N-ACYLTRANSFERASE"/>
    <property type="match status" value="1"/>
</dbReference>
<dbReference type="InterPro" id="IPR007691">
    <property type="entry name" value="LpxD"/>
</dbReference>
<evidence type="ECO:0000259" key="8">
    <source>
        <dbReference type="Pfam" id="PF04613"/>
    </source>
</evidence>
<dbReference type="NCBIfam" id="NF002060">
    <property type="entry name" value="PRK00892.1"/>
    <property type="match status" value="1"/>
</dbReference>
<evidence type="ECO:0000256" key="2">
    <source>
        <dbReference type="ARBA" id="ARBA00022556"/>
    </source>
</evidence>
<dbReference type="GO" id="GO:0103118">
    <property type="term" value="F:UDP-3-O-[(3R)-3-hydroxyacyl]-glucosamine N-acyltransferase activity"/>
    <property type="evidence" value="ECO:0007669"/>
    <property type="project" value="UniProtKB-EC"/>
</dbReference>
<dbReference type="HAMAP" id="MF_00523">
    <property type="entry name" value="LpxD"/>
    <property type="match status" value="1"/>
</dbReference>
<proteinExistence type="inferred from homology"/>
<keyword evidence="4 7" id="KW-0677">Repeat</keyword>
<evidence type="ECO:0000256" key="6">
    <source>
        <dbReference type="ARBA" id="ARBA00023315"/>
    </source>
</evidence>
<evidence type="ECO:0000256" key="5">
    <source>
        <dbReference type="ARBA" id="ARBA00023098"/>
    </source>
</evidence>
<organism evidence="9 10">
    <name type="scientific">Thiovibrio frasassiensis</name>
    <dbReference type="NCBI Taxonomy" id="2984131"/>
    <lineage>
        <taxon>Bacteria</taxon>
        <taxon>Pseudomonadati</taxon>
        <taxon>Thermodesulfobacteriota</taxon>
        <taxon>Desulfobulbia</taxon>
        <taxon>Desulfobulbales</taxon>
        <taxon>Thiovibrionaceae</taxon>
        <taxon>Thiovibrio</taxon>
    </lineage>
</organism>
<dbReference type="InterPro" id="IPR001451">
    <property type="entry name" value="Hexapep"/>
</dbReference>
<feature type="domain" description="UDP-3-O-[3-hydroxymyristoyl] glucosamine N-acyltransferase non-repeat region" evidence="8">
    <location>
        <begin position="25"/>
        <end position="89"/>
    </location>
</feature>
<dbReference type="GO" id="GO:0016020">
    <property type="term" value="C:membrane"/>
    <property type="evidence" value="ECO:0007669"/>
    <property type="project" value="GOC"/>
</dbReference>
<keyword evidence="5 7" id="KW-0443">Lipid metabolism</keyword>
<dbReference type="Pfam" id="PF04613">
    <property type="entry name" value="LpxD"/>
    <property type="match status" value="1"/>
</dbReference>
<keyword evidence="3 7" id="KW-0808">Transferase</keyword>
<comment type="similarity">
    <text evidence="7">Belongs to the transferase hexapeptide repeat family. LpxD subfamily.</text>
</comment>
<evidence type="ECO:0000256" key="4">
    <source>
        <dbReference type="ARBA" id="ARBA00022737"/>
    </source>
</evidence>
<dbReference type="GO" id="GO:0009245">
    <property type="term" value="P:lipid A biosynthetic process"/>
    <property type="evidence" value="ECO:0007669"/>
    <property type="project" value="UniProtKB-UniRule"/>
</dbReference>
<dbReference type="PANTHER" id="PTHR43378:SF2">
    <property type="entry name" value="UDP-3-O-ACYLGLUCOSAMINE N-ACYLTRANSFERASE 1, MITOCHONDRIAL-RELATED"/>
    <property type="match status" value="1"/>
</dbReference>
<dbReference type="Gene3D" id="2.160.10.10">
    <property type="entry name" value="Hexapeptide repeat proteins"/>
    <property type="match status" value="1"/>
</dbReference>
<dbReference type="RefSeq" id="WP_307633313.1">
    <property type="nucleotide sequence ID" value="NZ_JAPHEH010000001.1"/>
</dbReference>
<dbReference type="InterPro" id="IPR018357">
    <property type="entry name" value="Hexapep_transf_CS"/>
</dbReference>
<dbReference type="Gene3D" id="3.40.1390.10">
    <property type="entry name" value="MurE/MurF, N-terminal domain"/>
    <property type="match status" value="1"/>
</dbReference>
<dbReference type="AlphaFoldDB" id="A0A9X4RMG7"/>
<evidence type="ECO:0000256" key="3">
    <source>
        <dbReference type="ARBA" id="ARBA00022679"/>
    </source>
</evidence>
<comment type="function">
    <text evidence="7">Catalyzes the N-acylation of UDP-3-O-acylglucosamine using 3-hydroxyacyl-ACP as the acyl donor. Is involved in the biosynthesis of lipid A, a phosphorylated glycolipid that anchors the lipopolysaccharide to the outer membrane of the cell.</text>
</comment>
<dbReference type="InterPro" id="IPR011004">
    <property type="entry name" value="Trimer_LpxA-like_sf"/>
</dbReference>
<dbReference type="PROSITE" id="PS00101">
    <property type="entry name" value="HEXAPEP_TRANSFERASES"/>
    <property type="match status" value="1"/>
</dbReference>
<comment type="subunit">
    <text evidence="7">Homotrimer.</text>
</comment>
<reference evidence="9" key="2">
    <citation type="submission" date="2022-10" db="EMBL/GenBank/DDBJ databases">
        <authorList>
            <person name="Aronson H.S."/>
        </authorList>
    </citation>
    <scope>NUCLEOTIDE SEQUENCE</scope>
    <source>
        <strain evidence="9">RS19-109</strain>
    </source>
</reference>
<protein>
    <recommendedName>
        <fullName evidence="7">UDP-3-O-acylglucosamine N-acyltransferase</fullName>
        <ecNumber evidence="7">2.3.1.191</ecNumber>
    </recommendedName>
</protein>
<evidence type="ECO:0000313" key="9">
    <source>
        <dbReference type="EMBL" id="MDG4476345.1"/>
    </source>
</evidence>
<evidence type="ECO:0000313" key="10">
    <source>
        <dbReference type="Proteomes" id="UP001154240"/>
    </source>
</evidence>
<comment type="catalytic activity">
    <reaction evidence="7">
        <text>a UDP-3-O-[(3R)-3-hydroxyacyl]-alpha-D-glucosamine + a (3R)-hydroxyacyl-[ACP] = a UDP-2-N,3-O-bis[(3R)-3-hydroxyacyl]-alpha-D-glucosamine + holo-[ACP] + H(+)</text>
        <dbReference type="Rhea" id="RHEA:53836"/>
        <dbReference type="Rhea" id="RHEA-COMP:9685"/>
        <dbReference type="Rhea" id="RHEA-COMP:9945"/>
        <dbReference type="ChEBI" id="CHEBI:15378"/>
        <dbReference type="ChEBI" id="CHEBI:64479"/>
        <dbReference type="ChEBI" id="CHEBI:78827"/>
        <dbReference type="ChEBI" id="CHEBI:137740"/>
        <dbReference type="ChEBI" id="CHEBI:137748"/>
        <dbReference type="EC" id="2.3.1.191"/>
    </reaction>
</comment>
<dbReference type="EMBL" id="JAPHEH010000001">
    <property type="protein sequence ID" value="MDG4476345.1"/>
    <property type="molecule type" value="Genomic_DNA"/>
</dbReference>
<dbReference type="GO" id="GO:0016410">
    <property type="term" value="F:N-acyltransferase activity"/>
    <property type="evidence" value="ECO:0007669"/>
    <property type="project" value="InterPro"/>
</dbReference>
<comment type="pathway">
    <text evidence="7">Bacterial outer membrane biogenesis; LPS lipid A biosynthesis.</text>
</comment>
<gene>
    <name evidence="7 9" type="primary">lpxD</name>
    <name evidence="9" type="ORF">OLX77_09265</name>
</gene>